<gene>
    <name evidence="1" type="ORF">MNB_SV-6-1683</name>
</gene>
<name>A0A1W1BSC2_9ZZZZ</name>
<organism evidence="1">
    <name type="scientific">hydrothermal vent metagenome</name>
    <dbReference type="NCBI Taxonomy" id="652676"/>
    <lineage>
        <taxon>unclassified sequences</taxon>
        <taxon>metagenomes</taxon>
        <taxon>ecological metagenomes</taxon>
    </lineage>
</organism>
<dbReference type="EMBL" id="FPHC01000039">
    <property type="protein sequence ID" value="SFV56362.1"/>
    <property type="molecule type" value="Genomic_DNA"/>
</dbReference>
<sequence length="38" mass="4096">MALSFVAGGFDLANDLPSYGTFGLRPKPNSKYILAYSL</sequence>
<reference evidence="1" key="1">
    <citation type="submission" date="2016-10" db="EMBL/GenBank/DDBJ databases">
        <authorList>
            <person name="de Groot N.N."/>
        </authorList>
    </citation>
    <scope>NUCLEOTIDE SEQUENCE</scope>
</reference>
<evidence type="ECO:0000313" key="1">
    <source>
        <dbReference type="EMBL" id="SFV56362.1"/>
    </source>
</evidence>
<dbReference type="AlphaFoldDB" id="A0A1W1BSC2"/>
<protein>
    <submittedName>
        <fullName evidence="1">Uncharacterized protein</fullName>
    </submittedName>
</protein>
<accession>A0A1W1BSC2</accession>
<proteinExistence type="predicted"/>